<evidence type="ECO:0000256" key="1">
    <source>
        <dbReference type="PROSITE-ProRule" id="PRU00023"/>
    </source>
</evidence>
<feature type="compositionally biased region" description="Basic residues" evidence="2">
    <location>
        <begin position="78"/>
        <end position="95"/>
    </location>
</feature>
<dbReference type="InterPro" id="IPR052801">
    <property type="entry name" value="Ankyrin-EF-hand"/>
</dbReference>
<feature type="compositionally biased region" description="Acidic residues" evidence="2">
    <location>
        <begin position="334"/>
        <end position="353"/>
    </location>
</feature>
<dbReference type="PROSITE" id="PS50297">
    <property type="entry name" value="ANK_REP_REGION"/>
    <property type="match status" value="3"/>
</dbReference>
<protein>
    <submittedName>
        <fullName evidence="3">Uncharacterized protein</fullName>
    </submittedName>
</protein>
<accession>A0A913Y6U3</accession>
<evidence type="ECO:0000313" key="4">
    <source>
        <dbReference type="Proteomes" id="UP000887567"/>
    </source>
</evidence>
<feature type="region of interest" description="Disordered" evidence="2">
    <location>
        <begin position="309"/>
        <end position="353"/>
    </location>
</feature>
<feature type="region of interest" description="Disordered" evidence="2">
    <location>
        <begin position="78"/>
        <end position="112"/>
    </location>
</feature>
<feature type="repeat" description="ANK" evidence="1">
    <location>
        <begin position="221"/>
        <end position="253"/>
    </location>
</feature>
<dbReference type="InterPro" id="IPR002110">
    <property type="entry name" value="Ankyrin_rpt"/>
</dbReference>
<evidence type="ECO:0000313" key="3">
    <source>
        <dbReference type="EnsemblMetazoa" id="XP_020915725.1"/>
    </source>
</evidence>
<organism evidence="3 4">
    <name type="scientific">Exaiptasia diaphana</name>
    <name type="common">Tropical sea anemone</name>
    <name type="synonym">Aiptasia pulchella</name>
    <dbReference type="NCBI Taxonomy" id="2652724"/>
    <lineage>
        <taxon>Eukaryota</taxon>
        <taxon>Metazoa</taxon>
        <taxon>Cnidaria</taxon>
        <taxon>Anthozoa</taxon>
        <taxon>Hexacorallia</taxon>
        <taxon>Actiniaria</taxon>
        <taxon>Aiptasiidae</taxon>
        <taxon>Exaiptasia</taxon>
    </lineage>
</organism>
<proteinExistence type="predicted"/>
<dbReference type="PANTHER" id="PTHR24127:SF1">
    <property type="entry name" value="ANKYRIN REPEAT AND EF-HAND DOMAIN-CONTAINING PROTEIN 1"/>
    <property type="match status" value="1"/>
</dbReference>
<keyword evidence="4" id="KW-1185">Reference proteome</keyword>
<dbReference type="EnsemblMetazoa" id="XM_021060066.2">
    <property type="protein sequence ID" value="XP_020915725.1"/>
    <property type="gene ID" value="LOC110253191"/>
</dbReference>
<name>A0A913Y6U3_EXADI</name>
<dbReference type="SMART" id="SM00248">
    <property type="entry name" value="ANK"/>
    <property type="match status" value="3"/>
</dbReference>
<reference evidence="3" key="1">
    <citation type="submission" date="2022-11" db="UniProtKB">
        <authorList>
            <consortium name="EnsemblMetazoa"/>
        </authorList>
    </citation>
    <scope>IDENTIFICATION</scope>
</reference>
<evidence type="ECO:0000256" key="2">
    <source>
        <dbReference type="SAM" id="MobiDB-lite"/>
    </source>
</evidence>
<dbReference type="Gene3D" id="1.25.40.20">
    <property type="entry name" value="Ankyrin repeat-containing domain"/>
    <property type="match status" value="1"/>
</dbReference>
<sequence>MYPLCYHDCNDYEVIHIVLLGDIKKSAGADPADCPVESNDLEKIAVTHDPSKEDKVDYSLFLTCKKVVGKNFMVTLGKKKKKKGGKKGRKKKGKTKIPLPICTAPDGPRSRNGGPPLELLERYVHFTDNSRFDRDNPPAHPIQDDSAWYLSFPETSYLNINDAAKLGDLESLKAAFIKGTPVDQRDKYYKTPLMAACAHGNLDMAQFLLDLGAEVNGKDNFKWTPLHHACHSGQLELVKLLLERGAELDAQTINGGTPIMRAIESSREDVVEFLIAKGAKIQLPNKKGHTALDVAKAYSDPRVVAMVQKRWDEIPPPVDKKKRRPPPRPRTPADDGDDGEPGDDKDEDGGDDD</sequence>
<dbReference type="PANTHER" id="PTHR24127">
    <property type="entry name" value="ANKYRIN REPEAT AND EF-HAND DOMAIN-CONTAINING PROTEIN 1"/>
    <property type="match status" value="1"/>
</dbReference>
<dbReference type="OrthoDB" id="5962529at2759"/>
<dbReference type="SUPFAM" id="SSF48403">
    <property type="entry name" value="Ankyrin repeat"/>
    <property type="match status" value="1"/>
</dbReference>
<keyword evidence="1" id="KW-0040">ANK repeat</keyword>
<feature type="repeat" description="ANK" evidence="1">
    <location>
        <begin position="254"/>
        <end position="286"/>
    </location>
</feature>
<dbReference type="Pfam" id="PF00023">
    <property type="entry name" value="Ank"/>
    <property type="match status" value="1"/>
</dbReference>
<feature type="repeat" description="ANK" evidence="1">
    <location>
        <begin position="188"/>
        <end position="220"/>
    </location>
</feature>
<dbReference type="GeneID" id="110253191"/>
<dbReference type="OMA" id="YADARIM"/>
<dbReference type="Proteomes" id="UP000887567">
    <property type="component" value="Unplaced"/>
</dbReference>
<dbReference type="PROSITE" id="PS50088">
    <property type="entry name" value="ANK_REPEAT"/>
    <property type="match status" value="3"/>
</dbReference>
<dbReference type="KEGG" id="epa:110253191"/>
<dbReference type="Pfam" id="PF12796">
    <property type="entry name" value="Ank_2"/>
    <property type="match status" value="1"/>
</dbReference>
<dbReference type="InterPro" id="IPR036770">
    <property type="entry name" value="Ankyrin_rpt-contain_sf"/>
</dbReference>
<dbReference type="AlphaFoldDB" id="A0A913Y6U3"/>
<dbReference type="RefSeq" id="XP_020915725.1">
    <property type="nucleotide sequence ID" value="XM_021060066.2"/>
</dbReference>